<sequence length="151" mass="16343">MFRLNSISPDLAESFRHATPGQRRKATLVACTFVASRVGLEGEEVAAALEHLRHGGEVDRDLLQKIESLAARLDDEYLRLDEEGDETKRPEVLRLFSKARAASALGFALSEDPGQLHEALYEALAAVDDATGVIRLVAEALQSSGKVSKGS</sequence>
<dbReference type="RefSeq" id="WP_095990860.1">
    <property type="nucleotide sequence ID" value="NZ_CP022098.1"/>
</dbReference>
<proteinExistence type="predicted"/>
<evidence type="ECO:0000313" key="1">
    <source>
        <dbReference type="EMBL" id="ATB43444.1"/>
    </source>
</evidence>
<dbReference type="AlphaFoldDB" id="A0A250JHR9"/>
<accession>A0A250JHR9</accession>
<gene>
    <name evidence="1" type="ORF">CYFUS_008924</name>
</gene>
<name>A0A250JHR9_9BACT</name>
<organism evidence="1 2">
    <name type="scientific">Cystobacter fuscus</name>
    <dbReference type="NCBI Taxonomy" id="43"/>
    <lineage>
        <taxon>Bacteria</taxon>
        <taxon>Pseudomonadati</taxon>
        <taxon>Myxococcota</taxon>
        <taxon>Myxococcia</taxon>
        <taxon>Myxococcales</taxon>
        <taxon>Cystobacterineae</taxon>
        <taxon>Archangiaceae</taxon>
        <taxon>Cystobacter</taxon>
    </lineage>
</organism>
<dbReference type="KEGG" id="cfus:CYFUS_008924"/>
<protein>
    <submittedName>
        <fullName evidence="1">Uncharacterized protein</fullName>
    </submittedName>
</protein>
<evidence type="ECO:0000313" key="2">
    <source>
        <dbReference type="Proteomes" id="UP000217257"/>
    </source>
</evidence>
<dbReference type="EMBL" id="CP022098">
    <property type="protein sequence ID" value="ATB43444.1"/>
    <property type="molecule type" value="Genomic_DNA"/>
</dbReference>
<reference evidence="1 2" key="1">
    <citation type="submission" date="2017-06" db="EMBL/GenBank/DDBJ databases">
        <title>Sequencing and comparative analysis of myxobacterial genomes.</title>
        <authorList>
            <person name="Rupp O."/>
            <person name="Goesmann A."/>
            <person name="Sogaard-Andersen L."/>
        </authorList>
    </citation>
    <scope>NUCLEOTIDE SEQUENCE [LARGE SCALE GENOMIC DNA]</scope>
    <source>
        <strain evidence="1 2">DSM 52655</strain>
    </source>
</reference>
<dbReference type="Proteomes" id="UP000217257">
    <property type="component" value="Chromosome"/>
</dbReference>